<protein>
    <recommendedName>
        <fullName evidence="3">General stress protein 17M-like domain-containing protein</fullName>
    </recommendedName>
</protein>
<evidence type="ECO:0000313" key="1">
    <source>
        <dbReference type="EMBL" id="KIC62433.1"/>
    </source>
</evidence>
<gene>
    <name evidence="1" type="ORF">RM51_12955</name>
</gene>
<dbReference type="STRING" id="363331.RM51_12955"/>
<dbReference type="RefSeq" id="WP_039370171.1">
    <property type="nucleotide sequence ID" value="NZ_JWTA01000010.1"/>
</dbReference>
<sequence length="165" mass="18792">MSYTVVSVFPSTVDVEDVKKELVGKGFNSSDIILSTSKLHEGSSHEDYEEDEKTKGFWDFLFVKRGELLSAYSKESVGKHDVVVYTDSLENAQKAKTILNESGAIEVYKKKPEEEEHEIADMPEDVYNGIIAKARHNVYFLDNERVYRPNSRGMDRRMDSLGSKD</sequence>
<dbReference type="AlphaFoldDB" id="A0A0B4E716"/>
<dbReference type="EMBL" id="JWTA01000010">
    <property type="protein sequence ID" value="KIC62433.1"/>
    <property type="molecule type" value="Genomic_DNA"/>
</dbReference>
<dbReference type="Proteomes" id="UP000031167">
    <property type="component" value="Unassembled WGS sequence"/>
</dbReference>
<name>A0A0B4E716_9FLAO</name>
<organism evidence="1 2">
    <name type="scientific">Chryseobacterium taiwanense</name>
    <dbReference type="NCBI Taxonomy" id="363331"/>
    <lineage>
        <taxon>Bacteria</taxon>
        <taxon>Pseudomonadati</taxon>
        <taxon>Bacteroidota</taxon>
        <taxon>Flavobacteriia</taxon>
        <taxon>Flavobacteriales</taxon>
        <taxon>Weeksellaceae</taxon>
        <taxon>Chryseobacterium group</taxon>
        <taxon>Chryseobacterium</taxon>
    </lineage>
</organism>
<dbReference type="OrthoDB" id="1274046at2"/>
<keyword evidence="2" id="KW-1185">Reference proteome</keyword>
<evidence type="ECO:0000313" key="2">
    <source>
        <dbReference type="Proteomes" id="UP000031167"/>
    </source>
</evidence>
<proteinExistence type="predicted"/>
<reference evidence="1 2" key="1">
    <citation type="submission" date="2014-12" db="EMBL/GenBank/DDBJ databases">
        <title>Genome sequencing of Chryseobacterium taiwanense TPW19.</title>
        <authorList>
            <person name="Tan P.W."/>
            <person name="Chan K.-G."/>
        </authorList>
    </citation>
    <scope>NUCLEOTIDE SEQUENCE [LARGE SCALE GENOMIC DNA]</scope>
    <source>
        <strain evidence="1 2">TPW19</strain>
    </source>
</reference>
<comment type="caution">
    <text evidence="1">The sequence shown here is derived from an EMBL/GenBank/DDBJ whole genome shotgun (WGS) entry which is preliminary data.</text>
</comment>
<evidence type="ECO:0008006" key="3">
    <source>
        <dbReference type="Google" id="ProtNLM"/>
    </source>
</evidence>
<accession>A0A0B4E716</accession>